<dbReference type="InterPro" id="IPR022002">
    <property type="entry name" value="ChsH2_Znr"/>
</dbReference>
<dbReference type="InterPro" id="IPR002878">
    <property type="entry name" value="ChsH2_C"/>
</dbReference>
<dbReference type="Pfam" id="PF01796">
    <property type="entry name" value="OB_ChsH2_C"/>
    <property type="match status" value="1"/>
</dbReference>
<feature type="region of interest" description="Disordered" evidence="1">
    <location>
        <begin position="126"/>
        <end position="150"/>
    </location>
</feature>
<sequence>MAVPRFWREMPVRYNLIGSHCTGCDMYHYPPRAMCSSCHRESLGKMKEHQFAGTGQIVANTVVYQPQQGYEMHGPYPMAMIEMDEGARITAQIVDVAPEMVKRGMRVKAVFRKLGEDSESGIIYYGTKFTPVDEPEEEDEESADSVEAEL</sequence>
<evidence type="ECO:0000259" key="2">
    <source>
        <dbReference type="Pfam" id="PF01796"/>
    </source>
</evidence>
<feature type="domain" description="ChsH2 C-terminal OB-fold" evidence="2">
    <location>
        <begin position="49"/>
        <end position="112"/>
    </location>
</feature>
<comment type="caution">
    <text evidence="4">The sequence shown here is derived from an EMBL/GenBank/DDBJ whole genome shotgun (WGS) entry which is preliminary data.</text>
</comment>
<proteinExistence type="predicted"/>
<evidence type="ECO:0000313" key="5">
    <source>
        <dbReference type="Proteomes" id="UP000589516"/>
    </source>
</evidence>
<reference evidence="5" key="1">
    <citation type="journal article" date="2019" name="bioRxiv">
        <title>Genome diversification in globally distributed novel marine Proteobacteria is linked to environmental adaptation.</title>
        <authorList>
            <person name="Zhou Z."/>
            <person name="Tran P.Q."/>
            <person name="Kieft K."/>
            <person name="Anantharaman K."/>
        </authorList>
    </citation>
    <scope>NUCLEOTIDE SEQUENCE [LARGE SCALE GENOMIC DNA]</scope>
</reference>
<dbReference type="SUPFAM" id="SSF50249">
    <property type="entry name" value="Nucleic acid-binding proteins"/>
    <property type="match status" value="1"/>
</dbReference>
<evidence type="ECO:0000259" key="3">
    <source>
        <dbReference type="Pfam" id="PF12172"/>
    </source>
</evidence>
<dbReference type="Gene3D" id="6.10.30.10">
    <property type="match status" value="1"/>
</dbReference>
<organism evidence="4 5">
    <name type="scientific">Marine Group III euryarchaeote</name>
    <dbReference type="NCBI Taxonomy" id="2173149"/>
    <lineage>
        <taxon>Archaea</taxon>
        <taxon>Methanobacteriati</taxon>
        <taxon>Thermoplasmatota</taxon>
        <taxon>Thermoplasmata</taxon>
        <taxon>Candidatus Thermoprofundales</taxon>
    </lineage>
</organism>
<feature type="compositionally biased region" description="Acidic residues" evidence="1">
    <location>
        <begin position="133"/>
        <end position="150"/>
    </location>
</feature>
<dbReference type="AlphaFoldDB" id="A0A7C7ZGF1"/>
<evidence type="ECO:0000313" key="4">
    <source>
        <dbReference type="EMBL" id="HIG63680.1"/>
    </source>
</evidence>
<feature type="domain" description="ChsH2 rubredoxin-like zinc ribbon" evidence="3">
    <location>
        <begin position="9"/>
        <end position="43"/>
    </location>
</feature>
<dbReference type="EMBL" id="DUAV01000025">
    <property type="protein sequence ID" value="HIG63680.1"/>
    <property type="molecule type" value="Genomic_DNA"/>
</dbReference>
<dbReference type="InterPro" id="IPR052513">
    <property type="entry name" value="Thioester_dehydratase-like"/>
</dbReference>
<name>A0A7C7ZGF1_9ARCH</name>
<gene>
    <name evidence="4" type="ORF">EYQ16_04100</name>
</gene>
<dbReference type="InterPro" id="IPR012340">
    <property type="entry name" value="NA-bd_OB-fold"/>
</dbReference>
<evidence type="ECO:0000256" key="1">
    <source>
        <dbReference type="SAM" id="MobiDB-lite"/>
    </source>
</evidence>
<dbReference type="Proteomes" id="UP000589516">
    <property type="component" value="Unassembled WGS sequence"/>
</dbReference>
<accession>A0A7C7ZGF1</accession>
<dbReference type="PANTHER" id="PTHR34075">
    <property type="entry name" value="BLR3430 PROTEIN"/>
    <property type="match status" value="1"/>
</dbReference>
<dbReference type="PANTHER" id="PTHR34075:SF5">
    <property type="entry name" value="BLR3430 PROTEIN"/>
    <property type="match status" value="1"/>
</dbReference>
<protein>
    <submittedName>
        <fullName evidence="4">Zn-ribbon domain-containing OB-fold protein</fullName>
    </submittedName>
</protein>
<dbReference type="Pfam" id="PF12172">
    <property type="entry name" value="zf-ChsH2"/>
    <property type="match status" value="1"/>
</dbReference>